<keyword evidence="2" id="KW-1185">Reference proteome</keyword>
<evidence type="ECO:0000313" key="1">
    <source>
        <dbReference type="EMBL" id="KAI7747565.1"/>
    </source>
</evidence>
<comment type="caution">
    <text evidence="1">The sequence shown here is derived from an EMBL/GenBank/DDBJ whole genome shotgun (WGS) entry which is preliminary data.</text>
</comment>
<organism evidence="1 2">
    <name type="scientific">Ambrosia artemisiifolia</name>
    <name type="common">Common ragweed</name>
    <dbReference type="NCBI Taxonomy" id="4212"/>
    <lineage>
        <taxon>Eukaryota</taxon>
        <taxon>Viridiplantae</taxon>
        <taxon>Streptophyta</taxon>
        <taxon>Embryophyta</taxon>
        <taxon>Tracheophyta</taxon>
        <taxon>Spermatophyta</taxon>
        <taxon>Magnoliopsida</taxon>
        <taxon>eudicotyledons</taxon>
        <taxon>Gunneridae</taxon>
        <taxon>Pentapetalae</taxon>
        <taxon>asterids</taxon>
        <taxon>campanulids</taxon>
        <taxon>Asterales</taxon>
        <taxon>Asteraceae</taxon>
        <taxon>Asteroideae</taxon>
        <taxon>Heliantheae alliance</taxon>
        <taxon>Heliantheae</taxon>
        <taxon>Ambrosia</taxon>
    </lineage>
</organism>
<name>A0AAD5GLR5_AMBAR</name>
<gene>
    <name evidence="1" type="ORF">M8C21_030007</name>
</gene>
<dbReference type="AlphaFoldDB" id="A0AAD5GLR5"/>
<sequence>MPSVSRILDNPYMAKDSLVEEGILTGSGGCCDV</sequence>
<reference evidence="1" key="1">
    <citation type="submission" date="2022-06" db="EMBL/GenBank/DDBJ databases">
        <title>Uncovering the hologenomic basis of an extraordinary plant invasion.</title>
        <authorList>
            <person name="Bieker V.C."/>
            <person name="Martin M.D."/>
            <person name="Gilbert T."/>
            <person name="Hodgins K."/>
            <person name="Battlay P."/>
            <person name="Petersen B."/>
            <person name="Wilson J."/>
        </authorList>
    </citation>
    <scope>NUCLEOTIDE SEQUENCE</scope>
    <source>
        <strain evidence="1">AA19_3_7</strain>
        <tissue evidence="1">Leaf</tissue>
    </source>
</reference>
<dbReference type="Proteomes" id="UP001206925">
    <property type="component" value="Unassembled WGS sequence"/>
</dbReference>
<dbReference type="EMBL" id="JAMZMK010006729">
    <property type="protein sequence ID" value="KAI7747565.1"/>
    <property type="molecule type" value="Genomic_DNA"/>
</dbReference>
<evidence type="ECO:0000313" key="2">
    <source>
        <dbReference type="Proteomes" id="UP001206925"/>
    </source>
</evidence>
<accession>A0AAD5GLR5</accession>
<protein>
    <submittedName>
        <fullName evidence="1">Uncharacterized protein</fullName>
    </submittedName>
</protein>
<proteinExistence type="predicted"/>